<feature type="region of interest" description="Disordered" evidence="1">
    <location>
        <begin position="59"/>
        <end position="108"/>
    </location>
</feature>
<proteinExistence type="predicted"/>
<dbReference type="EMBL" id="ASPP01011407">
    <property type="protein sequence ID" value="ETO21667.1"/>
    <property type="molecule type" value="Genomic_DNA"/>
</dbReference>
<accession>X6N8M9</accession>
<name>X6N8M9_RETFI</name>
<reference evidence="2 3" key="1">
    <citation type="journal article" date="2013" name="Curr. Biol.">
        <title>The Genome of the Foraminiferan Reticulomyxa filosa.</title>
        <authorList>
            <person name="Glockner G."/>
            <person name="Hulsmann N."/>
            <person name="Schleicher M."/>
            <person name="Noegel A.A."/>
            <person name="Eichinger L."/>
            <person name="Gallinger C."/>
            <person name="Pawlowski J."/>
            <person name="Sierra R."/>
            <person name="Euteneuer U."/>
            <person name="Pillet L."/>
            <person name="Moustafa A."/>
            <person name="Platzer M."/>
            <person name="Groth M."/>
            <person name="Szafranski K."/>
            <person name="Schliwa M."/>
        </authorList>
    </citation>
    <scope>NUCLEOTIDE SEQUENCE [LARGE SCALE GENOMIC DNA]</scope>
</reference>
<feature type="compositionally biased region" description="Polar residues" evidence="1">
    <location>
        <begin position="82"/>
        <end position="92"/>
    </location>
</feature>
<evidence type="ECO:0000313" key="2">
    <source>
        <dbReference type="EMBL" id="ETO21667.1"/>
    </source>
</evidence>
<gene>
    <name evidence="2" type="ORF">RFI_15533</name>
</gene>
<sequence length="218" mass="24302">MGLGDNQVVFACQGNGLPLPVLDDKSTPSGSTSHCVRSSTDSIGHNIFEHKKFTFSELEPQNSDEPFQYIDDNTNINTNTNVSERNSTGTPSSKDKATAHWSDNTTTTTASAAVTTTSAKAALDETHDQVGTSDYSLPIISEYIYDGQQQQQQQQQQQKQQFNRMHLLATLNSRSHSTLNAWSTESPHYDTRQSFFANTFIFFFFPPSVNLIKQIHTK</sequence>
<comment type="caution">
    <text evidence="2">The sequence shown here is derived from an EMBL/GenBank/DDBJ whole genome shotgun (WGS) entry which is preliminary data.</text>
</comment>
<feature type="compositionally biased region" description="Low complexity" evidence="1">
    <location>
        <begin position="99"/>
        <end position="108"/>
    </location>
</feature>
<feature type="compositionally biased region" description="Low complexity" evidence="1">
    <location>
        <begin position="70"/>
        <end position="81"/>
    </location>
</feature>
<dbReference type="AlphaFoldDB" id="X6N8M9"/>
<evidence type="ECO:0000256" key="1">
    <source>
        <dbReference type="SAM" id="MobiDB-lite"/>
    </source>
</evidence>
<dbReference type="Proteomes" id="UP000023152">
    <property type="component" value="Unassembled WGS sequence"/>
</dbReference>
<protein>
    <submittedName>
        <fullName evidence="2">Uncharacterized protein</fullName>
    </submittedName>
</protein>
<evidence type="ECO:0000313" key="3">
    <source>
        <dbReference type="Proteomes" id="UP000023152"/>
    </source>
</evidence>
<organism evidence="2 3">
    <name type="scientific">Reticulomyxa filosa</name>
    <dbReference type="NCBI Taxonomy" id="46433"/>
    <lineage>
        <taxon>Eukaryota</taxon>
        <taxon>Sar</taxon>
        <taxon>Rhizaria</taxon>
        <taxon>Retaria</taxon>
        <taxon>Foraminifera</taxon>
        <taxon>Monothalamids</taxon>
        <taxon>Reticulomyxidae</taxon>
        <taxon>Reticulomyxa</taxon>
    </lineage>
</organism>
<keyword evidence="3" id="KW-1185">Reference proteome</keyword>